<evidence type="ECO:0000313" key="2">
    <source>
        <dbReference type="Proteomes" id="UP000078541"/>
    </source>
</evidence>
<organism evidence="1 2">
    <name type="scientific">Trachymyrmex septentrionalis</name>
    <dbReference type="NCBI Taxonomy" id="34720"/>
    <lineage>
        <taxon>Eukaryota</taxon>
        <taxon>Metazoa</taxon>
        <taxon>Ecdysozoa</taxon>
        <taxon>Arthropoda</taxon>
        <taxon>Hexapoda</taxon>
        <taxon>Insecta</taxon>
        <taxon>Pterygota</taxon>
        <taxon>Neoptera</taxon>
        <taxon>Endopterygota</taxon>
        <taxon>Hymenoptera</taxon>
        <taxon>Apocrita</taxon>
        <taxon>Aculeata</taxon>
        <taxon>Formicoidea</taxon>
        <taxon>Formicidae</taxon>
        <taxon>Myrmicinae</taxon>
        <taxon>Trachymyrmex</taxon>
    </lineage>
</organism>
<dbReference type="Proteomes" id="UP000078541">
    <property type="component" value="Unassembled WGS sequence"/>
</dbReference>
<proteinExistence type="predicted"/>
<reference evidence="1 2" key="1">
    <citation type="submission" date="2016-03" db="EMBL/GenBank/DDBJ databases">
        <title>Trachymyrmex septentrionalis WGS genome.</title>
        <authorList>
            <person name="Nygaard S."/>
            <person name="Hu H."/>
            <person name="Boomsma J."/>
            <person name="Zhang G."/>
        </authorList>
    </citation>
    <scope>NUCLEOTIDE SEQUENCE [LARGE SCALE GENOMIC DNA]</scope>
    <source>
        <strain evidence="1">Tsep2-gDNA-1</strain>
        <tissue evidence="1">Whole body</tissue>
    </source>
</reference>
<protein>
    <submittedName>
        <fullName evidence="1">Uncharacterized protein</fullName>
    </submittedName>
</protein>
<keyword evidence="2" id="KW-1185">Reference proteome</keyword>
<name>A0A195FB33_9HYME</name>
<sequence>MPERYHGHDPRDRFKGSPAATINQIDGERILSLRTGSLIIAQCTEKKEEEEEEEEEEDALFFRMVTTDAHDDSSALSQLSYVDPFVSMRRIHEEEEAPIGVDNVSPMSSIVTFAVGSLGMGLYRNYFTNEKPTCTVYNSSSPVQ</sequence>
<dbReference type="AlphaFoldDB" id="A0A195FB33"/>
<gene>
    <name evidence="1" type="ORF">ALC56_07790</name>
</gene>
<accession>A0A195FB33</accession>
<evidence type="ECO:0000313" key="1">
    <source>
        <dbReference type="EMBL" id="KYN37591.1"/>
    </source>
</evidence>
<dbReference type="EMBL" id="KQ981693">
    <property type="protein sequence ID" value="KYN37591.1"/>
    <property type="molecule type" value="Genomic_DNA"/>
</dbReference>